<dbReference type="AlphaFoldDB" id="M1K8F4"/>
<dbReference type="PANTHER" id="PTHR13108:SF9">
    <property type="entry name" value="CONDENSIN COMPLEX SUBUNIT 2"/>
    <property type="match status" value="1"/>
</dbReference>
<evidence type="ECO:0000256" key="8">
    <source>
        <dbReference type="ARBA" id="ARBA00022776"/>
    </source>
</evidence>
<gene>
    <name evidence="11" type="ORF">ECU02_1290</name>
</gene>
<evidence type="ECO:0000256" key="5">
    <source>
        <dbReference type="ARBA" id="ARBA00022454"/>
    </source>
</evidence>
<proteinExistence type="inferred from homology"/>
<keyword evidence="8" id="KW-0498">Mitosis</keyword>
<protein>
    <recommendedName>
        <fullName evidence="4">Condensin complex subunit 2</fullName>
    </recommendedName>
</protein>
<dbReference type="EMBL" id="KC513608">
    <property type="protein sequence ID" value="AGE95547.1"/>
    <property type="molecule type" value="Genomic_DNA"/>
</dbReference>
<dbReference type="VEuPathDB" id="MicrosporidiaDB:AEWR_021250"/>
<dbReference type="VEuPathDB" id="MicrosporidiaDB:M970_021250"/>
<evidence type="ECO:0000256" key="9">
    <source>
        <dbReference type="ARBA" id="ARBA00023067"/>
    </source>
</evidence>
<evidence type="ECO:0000256" key="10">
    <source>
        <dbReference type="ARBA" id="ARBA00023306"/>
    </source>
</evidence>
<comment type="similarity">
    <text evidence="3">Belongs to the CND2 (condensin subunit 2) family.</text>
</comment>
<evidence type="ECO:0000256" key="2">
    <source>
        <dbReference type="ARBA" id="ARBA00004496"/>
    </source>
</evidence>
<dbReference type="GO" id="GO:0003682">
    <property type="term" value="F:chromatin binding"/>
    <property type="evidence" value="ECO:0007669"/>
    <property type="project" value="TreeGrafter"/>
</dbReference>
<evidence type="ECO:0000313" key="11">
    <source>
        <dbReference type="EMBL" id="AGE95547.1"/>
    </source>
</evidence>
<comment type="subcellular location">
    <subcellularLocation>
        <location evidence="1">Chromosome</location>
    </subcellularLocation>
    <subcellularLocation>
        <location evidence="2">Cytoplasm</location>
    </subcellularLocation>
</comment>
<keyword evidence="7" id="KW-0132">Cell division</keyword>
<dbReference type="VEuPathDB" id="MicrosporidiaDB:ECU02_1290"/>
<dbReference type="GO" id="GO:0005737">
    <property type="term" value="C:cytoplasm"/>
    <property type="evidence" value="ECO:0007669"/>
    <property type="project" value="UniProtKB-SubCell"/>
</dbReference>
<keyword evidence="5" id="KW-0158">Chromosome</keyword>
<sequence length="440" mass="49713">MSNDDLGTWLKAAAENKITTKNTWKSTLIDHFTNIDEFRERQGINFQKASCTLDGCAKVYSTRVDDVSENAMRLLEGSGREEARKKQGKKVNKVTIEKNICNLNIKVSSSRRCVDPKFLYLSSLPENTLMIDSLGISSDGVLRMSSCRDERTVIVDDFKMCMDFPKGLLISPSISEDKEIRDIVMEPIVDNDAEVSDEHAGFSGDNFEFPEILPPSSNQNPVYKENSFSYFKGWAGPNHWKVQAKKGRSGTQKQKEASFLDFTETVDYEGMLEPGNTLFDPAFIVERRESRHTLPQDFRLEVEDLYRYLVRDGLFYKKDQASAEEEMSIDHSPASCVIEEPEDEFVADIPSQGSQKMPIPFRKTPKKVNIKKLKDSVLDSVKGGSTSLLSIFEGIPKVYNGEESKDISVHLCFISLLHLANEKNIQLKAVGNDIEVQMLQ</sequence>
<evidence type="ECO:0000256" key="4">
    <source>
        <dbReference type="ARBA" id="ARBA00016065"/>
    </source>
</evidence>
<reference evidence="11" key="1">
    <citation type="journal article" date="2013" name="Eukaryot. Cell">
        <title>Extremely Reduced Levels of Heterozygosity in the Vertebrate Pathogen Encephalitozoon cuniculi.</title>
        <authorList>
            <person name="Selman M."/>
            <person name="Sak B."/>
            <person name="Kvac M."/>
            <person name="Farinelli L."/>
            <person name="Weiss L.M."/>
            <person name="Corradi N."/>
        </authorList>
    </citation>
    <scope>NUCLEOTIDE SEQUENCE</scope>
</reference>
<evidence type="ECO:0000256" key="6">
    <source>
        <dbReference type="ARBA" id="ARBA00022490"/>
    </source>
</evidence>
<dbReference type="VEuPathDB" id="MicrosporidiaDB:AEWD_021270"/>
<organism evidence="11">
    <name type="scientific">Encephalitozoon cuniculi</name>
    <name type="common">Microsporidian parasite</name>
    <dbReference type="NCBI Taxonomy" id="6035"/>
    <lineage>
        <taxon>Eukaryota</taxon>
        <taxon>Fungi</taxon>
        <taxon>Fungi incertae sedis</taxon>
        <taxon>Microsporidia</taxon>
        <taxon>Unikaryonidae</taxon>
        <taxon>Encephalitozoon</taxon>
    </lineage>
</organism>
<evidence type="ECO:0000256" key="3">
    <source>
        <dbReference type="ARBA" id="ARBA00009471"/>
    </source>
</evidence>
<accession>M1K8F4</accession>
<dbReference type="VEuPathDB" id="MicrosporidiaDB:AEWQ_021240"/>
<dbReference type="GO" id="GO:0051301">
    <property type="term" value="P:cell division"/>
    <property type="evidence" value="ECO:0007669"/>
    <property type="project" value="UniProtKB-KW"/>
</dbReference>
<dbReference type="GO" id="GO:0000796">
    <property type="term" value="C:condensin complex"/>
    <property type="evidence" value="ECO:0007669"/>
    <property type="project" value="InterPro"/>
</dbReference>
<keyword evidence="9" id="KW-0226">DNA condensation</keyword>
<keyword evidence="10" id="KW-0131">Cell cycle</keyword>
<dbReference type="InterPro" id="IPR022816">
    <property type="entry name" value="Condensin_barren_su2"/>
</dbReference>
<keyword evidence="6" id="KW-0963">Cytoplasm</keyword>
<dbReference type="GO" id="GO:0007076">
    <property type="term" value="P:mitotic chromosome condensation"/>
    <property type="evidence" value="ECO:0007669"/>
    <property type="project" value="InterPro"/>
</dbReference>
<dbReference type="PANTHER" id="PTHR13108">
    <property type="entry name" value="CONDENSIN COMPLEX SUBUNIT 2"/>
    <property type="match status" value="1"/>
</dbReference>
<evidence type="ECO:0000256" key="7">
    <source>
        <dbReference type="ARBA" id="ARBA00022618"/>
    </source>
</evidence>
<evidence type="ECO:0000256" key="1">
    <source>
        <dbReference type="ARBA" id="ARBA00004286"/>
    </source>
</evidence>
<dbReference type="Pfam" id="PF05786">
    <property type="entry name" value="Cnd2"/>
    <property type="match status" value="2"/>
</dbReference>
<name>M1K8F4_ENCCN</name>